<keyword evidence="1" id="KW-0732">Signal</keyword>
<gene>
    <name evidence="3" type="ORF">BOKJ2_LOCUS12099</name>
</gene>
<proteinExistence type="predicted"/>
<organism evidence="3 4">
    <name type="scientific">Bursaphelenchus okinawaensis</name>
    <dbReference type="NCBI Taxonomy" id="465554"/>
    <lineage>
        <taxon>Eukaryota</taxon>
        <taxon>Metazoa</taxon>
        <taxon>Ecdysozoa</taxon>
        <taxon>Nematoda</taxon>
        <taxon>Chromadorea</taxon>
        <taxon>Rhabditida</taxon>
        <taxon>Tylenchina</taxon>
        <taxon>Tylenchomorpha</taxon>
        <taxon>Aphelenchoidea</taxon>
        <taxon>Aphelenchoididae</taxon>
        <taxon>Bursaphelenchus</taxon>
    </lineage>
</organism>
<protein>
    <recommendedName>
        <fullName evidence="2">Ground-like domain-containing protein</fullName>
    </recommendedName>
</protein>
<evidence type="ECO:0000256" key="1">
    <source>
        <dbReference type="SAM" id="SignalP"/>
    </source>
</evidence>
<evidence type="ECO:0000313" key="3">
    <source>
        <dbReference type="EMBL" id="CAD5226491.1"/>
    </source>
</evidence>
<dbReference type="Proteomes" id="UP000614601">
    <property type="component" value="Unassembled WGS sequence"/>
</dbReference>
<dbReference type="PANTHER" id="PTHR31967:SF18">
    <property type="entry name" value="GROUND-LIKE DOMAIN-CONTAINING PROTEIN"/>
    <property type="match status" value="1"/>
</dbReference>
<dbReference type="Proteomes" id="UP000783686">
    <property type="component" value="Unassembled WGS sequence"/>
</dbReference>
<dbReference type="Pfam" id="PF04155">
    <property type="entry name" value="Ground-like"/>
    <property type="match status" value="1"/>
</dbReference>
<dbReference type="OrthoDB" id="10406641at2759"/>
<keyword evidence="4" id="KW-1185">Reference proteome</keyword>
<dbReference type="InterPro" id="IPR007284">
    <property type="entry name" value="Ground-like_dom"/>
</dbReference>
<feature type="domain" description="Ground-like" evidence="2">
    <location>
        <begin position="168"/>
        <end position="248"/>
    </location>
</feature>
<evidence type="ECO:0000313" key="4">
    <source>
        <dbReference type="Proteomes" id="UP000614601"/>
    </source>
</evidence>
<dbReference type="AlphaFoldDB" id="A0A811LH25"/>
<dbReference type="EMBL" id="CAJFCW020000005">
    <property type="protein sequence ID" value="CAG9122245.1"/>
    <property type="molecule type" value="Genomic_DNA"/>
</dbReference>
<feature type="signal peptide" evidence="1">
    <location>
        <begin position="1"/>
        <end position="23"/>
    </location>
</feature>
<evidence type="ECO:0000259" key="2">
    <source>
        <dbReference type="Pfam" id="PF04155"/>
    </source>
</evidence>
<comment type="caution">
    <text evidence="3">The sequence shown here is derived from an EMBL/GenBank/DDBJ whole genome shotgun (WGS) entry which is preliminary data.</text>
</comment>
<name>A0A811LH25_9BILA</name>
<reference evidence="3" key="1">
    <citation type="submission" date="2020-09" db="EMBL/GenBank/DDBJ databases">
        <authorList>
            <person name="Kikuchi T."/>
        </authorList>
    </citation>
    <scope>NUCLEOTIDE SEQUENCE</scope>
    <source>
        <strain evidence="3">SH1</strain>
    </source>
</reference>
<feature type="chain" id="PRO_5035595589" description="Ground-like domain-containing protein" evidence="1">
    <location>
        <begin position="24"/>
        <end position="309"/>
    </location>
</feature>
<accession>A0A811LH25</accession>
<sequence length="309" mass="35841">MKIQICVFDFTVPFLTIIATCVAQLPFLDKETTDIVANPTIRNNEFAVTRRGDHPVSQASHIPDLKQYFLKRRKEQELKTKRARLAGIVNWREKLDDKKDRKNSKQIFVSHELNSFEDSDEIYRRHPNSLQGVEAFPRNETFFVTIPVSIAKHKTDEDKCIINEVTKSCCNATLENAIVRAYNLVRNDPNFVHCNLHRIVHAIQKEVEEEFHRQFEIIASPTPFVSKSYQTNSMHCELKLEGKYVAVYETPNQEAEIELIDVHQFLSSHEPPENFQVIADAEIIRIRKKLEKEGQTSKKSTYLVYGPIN</sequence>
<dbReference type="EMBL" id="CAJFDH010000005">
    <property type="protein sequence ID" value="CAD5226491.1"/>
    <property type="molecule type" value="Genomic_DNA"/>
</dbReference>
<dbReference type="PANTHER" id="PTHR31967">
    <property type="entry name" value="GROUNDHOG (HEDGEHOG-LIKE FAMILY)-RELATED"/>
    <property type="match status" value="1"/>
</dbReference>